<comment type="caution">
    <text evidence="1">The sequence shown here is derived from an EMBL/GenBank/DDBJ whole genome shotgun (WGS) entry which is preliminary data.</text>
</comment>
<accession>A0A8T0IRY5</accession>
<keyword evidence="2" id="KW-1185">Reference proteome</keyword>
<dbReference type="AlphaFoldDB" id="A0A8T0IRY5"/>
<evidence type="ECO:0000313" key="2">
    <source>
        <dbReference type="Proteomes" id="UP000822688"/>
    </source>
</evidence>
<sequence>MQETEYFIARNWRQGILCGLQSVGQSKTACVFTKSLAGFCDMFLHSIIVVQRQFLHQYNYQISFVTQQPLIQLLQITLVLSEIPENTTQTYTTQTYSCSCTYIRFVLDCYKTIFPESGLTSKATI</sequence>
<evidence type="ECO:0000313" key="1">
    <source>
        <dbReference type="EMBL" id="KAG0586484.1"/>
    </source>
</evidence>
<dbReference type="Proteomes" id="UP000822688">
    <property type="component" value="Chromosome 2"/>
</dbReference>
<protein>
    <submittedName>
        <fullName evidence="1">Uncharacterized protein</fullName>
    </submittedName>
</protein>
<organism evidence="1 2">
    <name type="scientific">Ceratodon purpureus</name>
    <name type="common">Fire moss</name>
    <name type="synonym">Dicranum purpureum</name>
    <dbReference type="NCBI Taxonomy" id="3225"/>
    <lineage>
        <taxon>Eukaryota</taxon>
        <taxon>Viridiplantae</taxon>
        <taxon>Streptophyta</taxon>
        <taxon>Embryophyta</taxon>
        <taxon>Bryophyta</taxon>
        <taxon>Bryophytina</taxon>
        <taxon>Bryopsida</taxon>
        <taxon>Dicranidae</taxon>
        <taxon>Pseudoditrichales</taxon>
        <taxon>Ditrichaceae</taxon>
        <taxon>Ceratodon</taxon>
    </lineage>
</organism>
<dbReference type="EMBL" id="CM026422">
    <property type="protein sequence ID" value="KAG0586484.1"/>
    <property type="molecule type" value="Genomic_DNA"/>
</dbReference>
<gene>
    <name evidence="1" type="ORF">KC19_2G094300</name>
</gene>
<proteinExistence type="predicted"/>
<name>A0A8T0IRY5_CERPU</name>
<reference evidence="1" key="1">
    <citation type="submission" date="2020-06" db="EMBL/GenBank/DDBJ databases">
        <title>WGS assembly of Ceratodon purpureus strain R40.</title>
        <authorList>
            <person name="Carey S.B."/>
            <person name="Jenkins J."/>
            <person name="Shu S."/>
            <person name="Lovell J.T."/>
            <person name="Sreedasyam A."/>
            <person name="Maumus F."/>
            <person name="Tiley G.P."/>
            <person name="Fernandez-Pozo N."/>
            <person name="Barry K."/>
            <person name="Chen C."/>
            <person name="Wang M."/>
            <person name="Lipzen A."/>
            <person name="Daum C."/>
            <person name="Saski C.A."/>
            <person name="Payton A.C."/>
            <person name="Mcbreen J.C."/>
            <person name="Conrad R.E."/>
            <person name="Kollar L.M."/>
            <person name="Olsson S."/>
            <person name="Huttunen S."/>
            <person name="Landis J.B."/>
            <person name="Wickett N.J."/>
            <person name="Johnson M.G."/>
            <person name="Rensing S.A."/>
            <person name="Grimwood J."/>
            <person name="Schmutz J."/>
            <person name="Mcdaniel S.F."/>
        </authorList>
    </citation>
    <scope>NUCLEOTIDE SEQUENCE</scope>
    <source>
        <strain evidence="1">R40</strain>
    </source>
</reference>